<dbReference type="PANTHER" id="PTHR11439">
    <property type="entry name" value="GAG-POL-RELATED RETROTRANSPOSON"/>
    <property type="match status" value="1"/>
</dbReference>
<dbReference type="KEGG" id="nta:107780690"/>
<dbReference type="STRING" id="4097.A0A1S3YX72"/>
<dbReference type="AlphaFoldDB" id="A0A1S3YX72"/>
<dbReference type="OrthoDB" id="1731766at2759"/>
<dbReference type="CDD" id="cd09272">
    <property type="entry name" value="RNase_HI_RT_Ty1"/>
    <property type="match status" value="1"/>
</dbReference>
<dbReference type="PaxDb" id="4097-A0A1S3YX72"/>
<dbReference type="PANTHER" id="PTHR11439:SF498">
    <property type="entry name" value="DNAK FAMILY PROTEIN"/>
    <property type="match status" value="1"/>
</dbReference>
<dbReference type="RefSeq" id="XP_016456743.1">
    <property type="nucleotide sequence ID" value="XM_016601257.1"/>
</dbReference>
<organism evidence="1">
    <name type="scientific">Nicotiana tabacum</name>
    <name type="common">Common tobacco</name>
    <dbReference type="NCBI Taxonomy" id="4097"/>
    <lineage>
        <taxon>Eukaryota</taxon>
        <taxon>Viridiplantae</taxon>
        <taxon>Streptophyta</taxon>
        <taxon>Embryophyta</taxon>
        <taxon>Tracheophyta</taxon>
        <taxon>Spermatophyta</taxon>
        <taxon>Magnoliopsida</taxon>
        <taxon>eudicotyledons</taxon>
        <taxon>Gunneridae</taxon>
        <taxon>Pentapetalae</taxon>
        <taxon>asterids</taxon>
        <taxon>lamiids</taxon>
        <taxon>Solanales</taxon>
        <taxon>Solanaceae</taxon>
        <taxon>Nicotianoideae</taxon>
        <taxon>Nicotianeae</taxon>
        <taxon>Nicotiana</taxon>
    </lineage>
</organism>
<gene>
    <name evidence="1" type="primary">LOC107780690</name>
</gene>
<sequence length="118" mass="13355">MTASPSFKLQAFCDLDWGSCPDSRRSVSGFYISLGSSPIFWKSKKQASISLSSVKAEYRSMQRVVVELTWLVRLFDDLSAPITLSVLLHSDSQAAIHIAKNLVFHERKKYVEIDCHFV</sequence>
<protein>
    <submittedName>
        <fullName evidence="1">Uncharacterized mitochondrial protein AtMg00810-like</fullName>
    </submittedName>
</protein>
<accession>A0A1S3YX72</accession>
<dbReference type="OMA" id="CANLAFH"/>
<name>A0A1S3YX72_TOBAC</name>
<proteinExistence type="predicted"/>
<evidence type="ECO:0000313" key="1">
    <source>
        <dbReference type="RefSeq" id="XP_016456743.1"/>
    </source>
</evidence>
<reference evidence="1" key="1">
    <citation type="submission" date="2025-08" db="UniProtKB">
        <authorList>
            <consortium name="RefSeq"/>
        </authorList>
    </citation>
    <scope>IDENTIFICATION</scope>
</reference>